<dbReference type="PRINTS" id="PR00050">
    <property type="entry name" value="COLDSHOCK"/>
</dbReference>
<dbReference type="PANTHER" id="PTHR46565">
    <property type="entry name" value="COLD SHOCK DOMAIN PROTEIN 2"/>
    <property type="match status" value="1"/>
</dbReference>
<evidence type="ECO:0000256" key="6">
    <source>
        <dbReference type="ARBA" id="ARBA00023163"/>
    </source>
</evidence>
<dbReference type="CDD" id="cd04458">
    <property type="entry name" value="CSP_CDS"/>
    <property type="match status" value="1"/>
</dbReference>
<comment type="subcellular location">
    <subcellularLocation>
        <location evidence="1">Cytoplasm</location>
    </subcellularLocation>
</comment>
<sequence length="68" mass="7603">MTTGTVKWFNDDMGFGLVTSDNGREDLFAHHSEINMSGFKLLKKGQKVDFEVTQIPGGKEASHIRVFT</sequence>
<evidence type="ECO:0000256" key="2">
    <source>
        <dbReference type="ARBA" id="ARBA00022490"/>
    </source>
</evidence>
<dbReference type="GO" id="GO:0005829">
    <property type="term" value="C:cytosol"/>
    <property type="evidence" value="ECO:0007669"/>
    <property type="project" value="UniProtKB-ARBA"/>
</dbReference>
<evidence type="ECO:0000256" key="5">
    <source>
        <dbReference type="ARBA" id="ARBA00023159"/>
    </source>
</evidence>
<evidence type="ECO:0000256" key="1">
    <source>
        <dbReference type="ARBA" id="ARBA00004496"/>
    </source>
</evidence>
<dbReference type="PROSITE" id="PS51857">
    <property type="entry name" value="CSD_2"/>
    <property type="match status" value="1"/>
</dbReference>
<keyword evidence="5" id="KW-0010">Activator</keyword>
<feature type="domain" description="CSD" evidence="7">
    <location>
        <begin position="1"/>
        <end position="66"/>
    </location>
</feature>
<evidence type="ECO:0000313" key="9">
    <source>
        <dbReference type="Proteomes" id="UP000070578"/>
    </source>
</evidence>
<keyword evidence="2" id="KW-0963">Cytoplasm</keyword>
<accession>A0A139BPW0</accession>
<reference evidence="8 9" key="1">
    <citation type="submission" date="2016-02" db="EMBL/GenBank/DDBJ databases">
        <authorList>
            <person name="Wen L."/>
            <person name="He K."/>
            <person name="Yang H."/>
        </authorList>
    </citation>
    <scope>NUCLEOTIDE SEQUENCE [LARGE SCALE GENOMIC DNA]</scope>
    <source>
        <strain evidence="8">ShG14-8</strain>
    </source>
</reference>
<evidence type="ECO:0000256" key="3">
    <source>
        <dbReference type="ARBA" id="ARBA00023015"/>
    </source>
</evidence>
<dbReference type="InterPro" id="IPR011129">
    <property type="entry name" value="CSD"/>
</dbReference>
<evidence type="ECO:0000313" key="8">
    <source>
        <dbReference type="EMBL" id="KXS31036.1"/>
    </source>
</evidence>
<dbReference type="GO" id="GO:0003677">
    <property type="term" value="F:DNA binding"/>
    <property type="evidence" value="ECO:0007669"/>
    <property type="project" value="UniProtKB-KW"/>
</dbReference>
<proteinExistence type="predicted"/>
<comment type="caution">
    <text evidence="8">The sequence shown here is derived from an EMBL/GenBank/DDBJ whole genome shotgun (WGS) entry which is preliminary data.</text>
</comment>
<name>A0A139BPW0_9PROT</name>
<organism evidence="8 9">
    <name type="scientific">Candidatus Gallionella acididurans</name>
    <dbReference type="NCBI Taxonomy" id="1796491"/>
    <lineage>
        <taxon>Bacteria</taxon>
        <taxon>Pseudomonadati</taxon>
        <taxon>Pseudomonadota</taxon>
        <taxon>Betaproteobacteria</taxon>
        <taxon>Nitrosomonadales</taxon>
        <taxon>Gallionellaceae</taxon>
        <taxon>Gallionella</taxon>
    </lineage>
</organism>
<dbReference type="Gene3D" id="2.40.50.140">
    <property type="entry name" value="Nucleic acid-binding proteins"/>
    <property type="match status" value="1"/>
</dbReference>
<dbReference type="InterPro" id="IPR002059">
    <property type="entry name" value="CSP_DNA-bd"/>
</dbReference>
<keyword evidence="4 8" id="KW-0238">DNA-binding</keyword>
<keyword evidence="3" id="KW-0805">Transcription regulation</keyword>
<protein>
    <submittedName>
        <fullName evidence="8">Cold-shock DNA-binding domain</fullName>
    </submittedName>
</protein>
<dbReference type="AlphaFoldDB" id="A0A139BPW0"/>
<dbReference type="InterPro" id="IPR012340">
    <property type="entry name" value="NA-bd_OB-fold"/>
</dbReference>
<keyword evidence="6" id="KW-0804">Transcription</keyword>
<dbReference type="Proteomes" id="UP000070578">
    <property type="component" value="Unassembled WGS sequence"/>
</dbReference>
<evidence type="ECO:0000256" key="4">
    <source>
        <dbReference type="ARBA" id="ARBA00023125"/>
    </source>
</evidence>
<dbReference type="InterPro" id="IPR012156">
    <property type="entry name" value="Cold_shock_CspA"/>
</dbReference>
<dbReference type="PANTHER" id="PTHR46565:SF20">
    <property type="entry name" value="COLD SHOCK DOMAIN-CONTAINING PROTEIN 4"/>
    <property type="match status" value="1"/>
</dbReference>
<dbReference type="Pfam" id="PF00313">
    <property type="entry name" value="CSD"/>
    <property type="match status" value="1"/>
</dbReference>
<reference evidence="8 9" key="2">
    <citation type="submission" date="2016-03" db="EMBL/GenBank/DDBJ databases">
        <title>New uncultured bacterium of the family Gallionellaceae from acid mine drainage: description and reconstruction of genome based on metagenomic analysis of microbial community.</title>
        <authorList>
            <person name="Kadnikov V."/>
            <person name="Ivasenko D."/>
            <person name="Beletsky A."/>
            <person name="Mardanov A."/>
            <person name="Danilova E."/>
            <person name="Pimenov N."/>
            <person name="Karnachuk O."/>
            <person name="Ravin N."/>
        </authorList>
    </citation>
    <scope>NUCLEOTIDE SEQUENCE [LARGE SCALE GENOMIC DNA]</scope>
    <source>
        <strain evidence="8">ShG14-8</strain>
    </source>
</reference>
<dbReference type="EMBL" id="LSLI01000105">
    <property type="protein sequence ID" value="KXS31036.1"/>
    <property type="molecule type" value="Genomic_DNA"/>
</dbReference>
<gene>
    <name evidence="8" type="ORF">AWT59_2835</name>
</gene>
<dbReference type="SMART" id="SM00357">
    <property type="entry name" value="CSP"/>
    <property type="match status" value="1"/>
</dbReference>
<dbReference type="SUPFAM" id="SSF50249">
    <property type="entry name" value="Nucleic acid-binding proteins"/>
    <property type="match status" value="1"/>
</dbReference>
<evidence type="ECO:0000259" key="7">
    <source>
        <dbReference type="PROSITE" id="PS51857"/>
    </source>
</evidence>
<dbReference type="PIRSF" id="PIRSF002599">
    <property type="entry name" value="Cold_shock_A"/>
    <property type="match status" value="1"/>
</dbReference>